<name>A0A2P4YUS1_9STRA</name>
<accession>A0A2P4YUS1</accession>
<comment type="caution">
    <text evidence="1">The sequence shown here is derived from an EMBL/GenBank/DDBJ whole genome shotgun (WGS) entry which is preliminary data.</text>
</comment>
<evidence type="ECO:0000313" key="1">
    <source>
        <dbReference type="EMBL" id="POM81516.1"/>
    </source>
</evidence>
<dbReference type="Proteomes" id="UP000237271">
    <property type="component" value="Unassembled WGS sequence"/>
</dbReference>
<gene>
    <name evidence="1" type="ORF">PHPALM_495</name>
</gene>
<organism evidence="1 2">
    <name type="scientific">Phytophthora palmivora</name>
    <dbReference type="NCBI Taxonomy" id="4796"/>
    <lineage>
        <taxon>Eukaryota</taxon>
        <taxon>Sar</taxon>
        <taxon>Stramenopiles</taxon>
        <taxon>Oomycota</taxon>
        <taxon>Peronosporomycetes</taxon>
        <taxon>Peronosporales</taxon>
        <taxon>Peronosporaceae</taxon>
        <taxon>Phytophthora</taxon>
    </lineage>
</organism>
<proteinExistence type="predicted"/>
<dbReference type="EMBL" id="NCKW01000065">
    <property type="protein sequence ID" value="POM81516.1"/>
    <property type="molecule type" value="Genomic_DNA"/>
</dbReference>
<keyword evidence="2" id="KW-1185">Reference proteome</keyword>
<evidence type="ECO:0000313" key="2">
    <source>
        <dbReference type="Proteomes" id="UP000237271"/>
    </source>
</evidence>
<protein>
    <submittedName>
        <fullName evidence="1">Uncharacterized protein</fullName>
    </submittedName>
</protein>
<reference evidence="1 2" key="1">
    <citation type="journal article" date="2017" name="Genome Biol. Evol.">
        <title>Phytophthora megakarya and P. palmivora, closely related causal agents of cacao black pod rot, underwent increases in genome sizes and gene numbers by different mechanisms.</title>
        <authorList>
            <person name="Ali S.S."/>
            <person name="Shao J."/>
            <person name="Lary D.J."/>
            <person name="Kronmiller B."/>
            <person name="Shen D."/>
            <person name="Strem M.D."/>
            <person name="Amoako-Attah I."/>
            <person name="Akrofi A.Y."/>
            <person name="Begoude B.A."/>
            <person name="Ten Hoopen G.M."/>
            <person name="Coulibaly K."/>
            <person name="Kebe B.I."/>
            <person name="Melnick R.L."/>
            <person name="Guiltinan M.J."/>
            <person name="Tyler B.M."/>
            <person name="Meinhardt L.W."/>
            <person name="Bailey B.A."/>
        </authorList>
    </citation>
    <scope>NUCLEOTIDE SEQUENCE [LARGE SCALE GENOMIC DNA]</scope>
    <source>
        <strain evidence="2">sbr112.9</strain>
    </source>
</reference>
<dbReference type="AlphaFoldDB" id="A0A2P4YUS1"/>
<sequence>MLQPSDETVVSVAASVGVGRSTIHRWRKAVDPLTAARSNQRYIPLGAKEHTRGKHPQLEKSPGKYSYVYNMDQTVVYIEMKVRTTVEFVGTSLVSYEEGGSKHSKQVS</sequence>